<keyword evidence="4" id="KW-1185">Reference proteome</keyword>
<comment type="caution">
    <text evidence="3">The sequence shown here is derived from an EMBL/GenBank/DDBJ whole genome shotgun (WGS) entry which is preliminary data.</text>
</comment>
<dbReference type="InterPro" id="IPR057135">
    <property type="entry name" value="At4g27190-like_LRR"/>
</dbReference>
<dbReference type="Pfam" id="PF23247">
    <property type="entry name" value="LRR_RPS2"/>
    <property type="match status" value="2"/>
</dbReference>
<protein>
    <recommendedName>
        <fullName evidence="2">Disease resistance protein At4g27190-like leucine-rich repeats domain-containing protein</fullName>
    </recommendedName>
</protein>
<dbReference type="SUPFAM" id="SSF52047">
    <property type="entry name" value="RNI-like"/>
    <property type="match status" value="1"/>
</dbReference>
<reference evidence="3" key="2">
    <citation type="journal article" date="2023" name="Int. J. Mol. Sci.">
        <title>De Novo Assembly and Annotation of 11 Diverse Shrub Willow (Salix) Genomes Reveals Novel Gene Organization in Sex-Linked Regions.</title>
        <authorList>
            <person name="Hyden B."/>
            <person name="Feng K."/>
            <person name="Yates T.B."/>
            <person name="Jawdy S."/>
            <person name="Cereghino C."/>
            <person name="Smart L.B."/>
            <person name="Muchero W."/>
        </authorList>
    </citation>
    <scope>NUCLEOTIDE SEQUENCE</scope>
    <source>
        <tissue evidence="3">Shoot tip</tissue>
    </source>
</reference>
<dbReference type="AlphaFoldDB" id="A0A9Q0WBF1"/>
<dbReference type="Proteomes" id="UP001151532">
    <property type="component" value="Chromosome 13"/>
</dbReference>
<evidence type="ECO:0000256" key="1">
    <source>
        <dbReference type="ARBA" id="ARBA00022821"/>
    </source>
</evidence>
<evidence type="ECO:0000259" key="2">
    <source>
        <dbReference type="Pfam" id="PF23247"/>
    </source>
</evidence>
<proteinExistence type="predicted"/>
<feature type="domain" description="Disease resistance protein At4g27190-like leucine-rich repeats" evidence="2">
    <location>
        <begin position="160"/>
        <end position="262"/>
    </location>
</feature>
<gene>
    <name evidence="3" type="ORF">OIU79_023415</name>
</gene>
<dbReference type="InterPro" id="IPR050905">
    <property type="entry name" value="Plant_NBS-LRR"/>
</dbReference>
<dbReference type="PANTHER" id="PTHR33463">
    <property type="entry name" value="NB-ARC DOMAIN-CONTAINING PROTEIN-RELATED"/>
    <property type="match status" value="1"/>
</dbReference>
<feature type="domain" description="Disease resistance protein At4g27190-like leucine-rich repeats" evidence="2">
    <location>
        <begin position="33"/>
        <end position="159"/>
    </location>
</feature>
<dbReference type="EMBL" id="JAPFFK010000005">
    <property type="protein sequence ID" value="KAJ6762668.1"/>
    <property type="molecule type" value="Genomic_DNA"/>
</dbReference>
<dbReference type="Gene3D" id="3.80.10.10">
    <property type="entry name" value="Ribonuclease Inhibitor"/>
    <property type="match status" value="1"/>
</dbReference>
<dbReference type="InterPro" id="IPR032675">
    <property type="entry name" value="LRR_dom_sf"/>
</dbReference>
<keyword evidence="1" id="KW-0611">Plant defense</keyword>
<organism evidence="3 4">
    <name type="scientific">Salix purpurea</name>
    <name type="common">Purple osier willow</name>
    <dbReference type="NCBI Taxonomy" id="77065"/>
    <lineage>
        <taxon>Eukaryota</taxon>
        <taxon>Viridiplantae</taxon>
        <taxon>Streptophyta</taxon>
        <taxon>Embryophyta</taxon>
        <taxon>Tracheophyta</taxon>
        <taxon>Spermatophyta</taxon>
        <taxon>Magnoliopsida</taxon>
        <taxon>eudicotyledons</taxon>
        <taxon>Gunneridae</taxon>
        <taxon>Pentapetalae</taxon>
        <taxon>rosids</taxon>
        <taxon>fabids</taxon>
        <taxon>Malpighiales</taxon>
        <taxon>Salicaceae</taxon>
        <taxon>Saliceae</taxon>
        <taxon>Salix</taxon>
    </lineage>
</organism>
<dbReference type="PANTHER" id="PTHR33463:SF147">
    <property type="entry name" value="NB-ARC DOMAIN-CONTAINING PROTEIN"/>
    <property type="match status" value="1"/>
</dbReference>
<name>A0A9Q0WBF1_SALPP</name>
<sequence length="300" mass="34210">MPLPLYHVTPVYLRYHGNPIKLNQFPTTAIPNLEELWLNAEDAVKVCQGQFSADLFHKVRVLGLECFDDASAEFPFGILHRFHNMEKLVVFGGYFKELFPCQLVEEEEHTLARIRCLKLSNLPDLEKIWNQDLRVDQLLQNLETLEVFYCDSLINLAPSASSFGNLTALHVLDCEALKYLVTSSTARSLAQLSVMSIKECKMVTEIVAGNEDEAGNEIIFRKLESLKLDCLASLTSFCSVDFTFRFPCLTEVTVTNCPEMKTFSLGILSTPKLRKVWLSEEKDKGQWKRDLNITIQQLHI</sequence>
<reference evidence="3" key="1">
    <citation type="submission" date="2022-11" db="EMBL/GenBank/DDBJ databases">
        <authorList>
            <person name="Hyden B.L."/>
            <person name="Feng K."/>
            <person name="Yates T."/>
            <person name="Jawdy S."/>
            <person name="Smart L.B."/>
            <person name="Muchero W."/>
        </authorList>
    </citation>
    <scope>NUCLEOTIDE SEQUENCE</scope>
    <source>
        <tissue evidence="3">Shoot tip</tissue>
    </source>
</reference>
<accession>A0A9Q0WBF1</accession>
<evidence type="ECO:0000313" key="3">
    <source>
        <dbReference type="EMBL" id="KAJ6762668.1"/>
    </source>
</evidence>
<dbReference type="OrthoDB" id="1751280at2759"/>
<evidence type="ECO:0000313" key="4">
    <source>
        <dbReference type="Proteomes" id="UP001151532"/>
    </source>
</evidence>